<organism evidence="1 2">
    <name type="scientific">Arctium lappa</name>
    <name type="common">Greater burdock</name>
    <name type="synonym">Lappa major</name>
    <dbReference type="NCBI Taxonomy" id="4217"/>
    <lineage>
        <taxon>Eukaryota</taxon>
        <taxon>Viridiplantae</taxon>
        <taxon>Streptophyta</taxon>
        <taxon>Embryophyta</taxon>
        <taxon>Tracheophyta</taxon>
        <taxon>Spermatophyta</taxon>
        <taxon>Magnoliopsida</taxon>
        <taxon>eudicotyledons</taxon>
        <taxon>Gunneridae</taxon>
        <taxon>Pentapetalae</taxon>
        <taxon>asterids</taxon>
        <taxon>campanulids</taxon>
        <taxon>Asterales</taxon>
        <taxon>Asteraceae</taxon>
        <taxon>Carduoideae</taxon>
        <taxon>Cardueae</taxon>
        <taxon>Arctiinae</taxon>
        <taxon>Arctium</taxon>
    </lineage>
</organism>
<dbReference type="EMBL" id="CM042060">
    <property type="protein sequence ID" value="KAI3678712.1"/>
    <property type="molecule type" value="Genomic_DNA"/>
</dbReference>
<protein>
    <submittedName>
        <fullName evidence="1">Uncharacterized protein</fullName>
    </submittedName>
</protein>
<dbReference type="Proteomes" id="UP001055879">
    <property type="component" value="Linkage Group LG14"/>
</dbReference>
<gene>
    <name evidence="1" type="ORF">L6452_38015</name>
</gene>
<keyword evidence="2" id="KW-1185">Reference proteome</keyword>
<reference evidence="1 2" key="2">
    <citation type="journal article" date="2022" name="Mol. Ecol. Resour.">
        <title>The genomes of chicory, endive, great burdock and yacon provide insights into Asteraceae paleo-polyploidization history and plant inulin production.</title>
        <authorList>
            <person name="Fan W."/>
            <person name="Wang S."/>
            <person name="Wang H."/>
            <person name="Wang A."/>
            <person name="Jiang F."/>
            <person name="Liu H."/>
            <person name="Zhao H."/>
            <person name="Xu D."/>
            <person name="Zhang Y."/>
        </authorList>
    </citation>
    <scope>NUCLEOTIDE SEQUENCE [LARGE SCALE GENOMIC DNA]</scope>
    <source>
        <strain evidence="2">cv. Niubang</strain>
    </source>
</reference>
<evidence type="ECO:0000313" key="2">
    <source>
        <dbReference type="Proteomes" id="UP001055879"/>
    </source>
</evidence>
<sequence>MLLWSIWNLRNNAWQNNAVKMSTRATKQASNVLDDWLSANDLRNQARIYDQHDKCDLWHSPPAAENRDRFSPGRSAMEEGTESEQISDNFTCAVCLDVLYKPIVLVCGHVSCFWCCQCSMDMKSESHCPLCRHTYHHFPAICQTLHFLLKKLYPISYNRRNIQTLEDEKSTLGFSPDIDSLVTREESNGLNNVGQTSDLSFENDVLVAPSTKEKKLSESSVRTCSVNDVLCVACKQLLFRPVVLNCGHVYCEACITIPTEGMLKCQVCECRHPSGFPKVCRVLDHFLEEQFASEYALRRSTIQLNQEQTQNRNLLNEANIQVPRLSFPTEENFLQWWTVHGSKFHANIGCDVCGMCPIIGDRYQCKDCTESCGYDLCGDCYNTSSDLPGRFNQKHTQRHQLELVKPVINRNVIYRLLRGQLAVVSSIASRNQSSPANGSPDLPSPSLDEDDVGAGSTELLPSATIEDQSDHQAPI</sequence>
<name>A0ACB8Y5C6_ARCLA</name>
<accession>A0ACB8Y5C6</accession>
<evidence type="ECO:0000313" key="1">
    <source>
        <dbReference type="EMBL" id="KAI3678712.1"/>
    </source>
</evidence>
<reference evidence="2" key="1">
    <citation type="journal article" date="2022" name="Mol. Ecol. Resour.">
        <title>The genomes of chicory, endive, great burdock and yacon provide insights into Asteraceae palaeo-polyploidization history and plant inulin production.</title>
        <authorList>
            <person name="Fan W."/>
            <person name="Wang S."/>
            <person name="Wang H."/>
            <person name="Wang A."/>
            <person name="Jiang F."/>
            <person name="Liu H."/>
            <person name="Zhao H."/>
            <person name="Xu D."/>
            <person name="Zhang Y."/>
        </authorList>
    </citation>
    <scope>NUCLEOTIDE SEQUENCE [LARGE SCALE GENOMIC DNA]</scope>
    <source>
        <strain evidence="2">cv. Niubang</strain>
    </source>
</reference>
<comment type="caution">
    <text evidence="1">The sequence shown here is derived from an EMBL/GenBank/DDBJ whole genome shotgun (WGS) entry which is preliminary data.</text>
</comment>
<proteinExistence type="predicted"/>